<gene>
    <name evidence="1" type="ORF">JOC49_000371</name>
</gene>
<dbReference type="Gene3D" id="3.40.50.1000">
    <property type="entry name" value="HAD superfamily/HAD-like"/>
    <property type="match status" value="1"/>
</dbReference>
<accession>A0ABS2MN83</accession>
<dbReference type="Gene3D" id="1.10.150.730">
    <property type="match status" value="1"/>
</dbReference>
<proteinExistence type="predicted"/>
<comment type="caution">
    <text evidence="1">The sequence shown here is derived from an EMBL/GenBank/DDBJ whole genome shotgun (WGS) entry which is preliminary data.</text>
</comment>
<sequence length="173" mass="20552">MRITKRYIFDLDNTLVYTDLLNNDSYNYALKKLGFATISDCKRITRDVILSRYPELNNFQKNKIIELKQKYFLNNLKNTSPNTSVIQVLEDQNVELCILWTSADETRVFAILEHYKIYNRFKKVLFSSKLEVVKDIEKICEILECGFEHLIFYEDNQRVIQDLHQLNLNVISV</sequence>
<evidence type="ECO:0000313" key="2">
    <source>
        <dbReference type="Proteomes" id="UP000767854"/>
    </source>
</evidence>
<dbReference type="Proteomes" id="UP000767854">
    <property type="component" value="Unassembled WGS sequence"/>
</dbReference>
<dbReference type="InterPro" id="IPR036412">
    <property type="entry name" value="HAD-like_sf"/>
</dbReference>
<dbReference type="InterPro" id="IPR023214">
    <property type="entry name" value="HAD_sf"/>
</dbReference>
<name>A0ABS2MN83_9FIRM</name>
<dbReference type="InterPro" id="IPR041492">
    <property type="entry name" value="HAD_2"/>
</dbReference>
<organism evidence="1 2">
    <name type="scientific">Fusibacter tunisiensis</name>
    <dbReference type="NCBI Taxonomy" id="1008308"/>
    <lineage>
        <taxon>Bacteria</taxon>
        <taxon>Bacillati</taxon>
        <taxon>Bacillota</taxon>
        <taxon>Clostridia</taxon>
        <taxon>Eubacteriales</taxon>
        <taxon>Eubacteriales Family XII. Incertae Sedis</taxon>
        <taxon>Fusibacter</taxon>
    </lineage>
</organism>
<keyword evidence="2" id="KW-1185">Reference proteome</keyword>
<dbReference type="Pfam" id="PF13419">
    <property type="entry name" value="HAD_2"/>
    <property type="match status" value="1"/>
</dbReference>
<dbReference type="RefSeq" id="WP_204661617.1">
    <property type="nucleotide sequence ID" value="NZ_JAFBDT010000002.1"/>
</dbReference>
<dbReference type="EMBL" id="JAFBDT010000002">
    <property type="protein sequence ID" value="MBM7560857.1"/>
    <property type="molecule type" value="Genomic_DNA"/>
</dbReference>
<protein>
    <submittedName>
        <fullName evidence="1">Phosphoglycolate phosphatase-like HAD superfamily hydrolase</fullName>
    </submittedName>
</protein>
<dbReference type="SUPFAM" id="SSF56784">
    <property type="entry name" value="HAD-like"/>
    <property type="match status" value="1"/>
</dbReference>
<reference evidence="1 2" key="1">
    <citation type="submission" date="2021-01" db="EMBL/GenBank/DDBJ databases">
        <title>Genomic Encyclopedia of Type Strains, Phase IV (KMG-IV): sequencing the most valuable type-strain genomes for metagenomic binning, comparative biology and taxonomic classification.</title>
        <authorList>
            <person name="Goeker M."/>
        </authorList>
    </citation>
    <scope>NUCLEOTIDE SEQUENCE [LARGE SCALE GENOMIC DNA]</scope>
    <source>
        <strain evidence="1 2">DSM 24436</strain>
    </source>
</reference>
<evidence type="ECO:0000313" key="1">
    <source>
        <dbReference type="EMBL" id="MBM7560857.1"/>
    </source>
</evidence>